<accession>A0A9P7JM59</accession>
<proteinExistence type="predicted"/>
<organism evidence="1 2">
    <name type="scientific">Suillus discolor</name>
    <dbReference type="NCBI Taxonomy" id="1912936"/>
    <lineage>
        <taxon>Eukaryota</taxon>
        <taxon>Fungi</taxon>
        <taxon>Dikarya</taxon>
        <taxon>Basidiomycota</taxon>
        <taxon>Agaricomycotina</taxon>
        <taxon>Agaricomycetes</taxon>
        <taxon>Agaricomycetidae</taxon>
        <taxon>Boletales</taxon>
        <taxon>Suillineae</taxon>
        <taxon>Suillaceae</taxon>
        <taxon>Suillus</taxon>
    </lineage>
</organism>
<feature type="non-terminal residue" evidence="1">
    <location>
        <position position="246"/>
    </location>
</feature>
<gene>
    <name evidence="1" type="ORF">F5147DRAFT_587535</name>
</gene>
<dbReference type="Proteomes" id="UP000823399">
    <property type="component" value="Unassembled WGS sequence"/>
</dbReference>
<dbReference type="RefSeq" id="XP_041285640.1">
    <property type="nucleotide sequence ID" value="XM_041432004.1"/>
</dbReference>
<comment type="caution">
    <text evidence="1">The sequence shown here is derived from an EMBL/GenBank/DDBJ whole genome shotgun (WGS) entry which is preliminary data.</text>
</comment>
<dbReference type="EMBL" id="JABBWM010000119">
    <property type="protein sequence ID" value="KAG2088692.1"/>
    <property type="molecule type" value="Genomic_DNA"/>
</dbReference>
<evidence type="ECO:0000313" key="2">
    <source>
        <dbReference type="Proteomes" id="UP000823399"/>
    </source>
</evidence>
<protein>
    <submittedName>
        <fullName evidence="1">Uncharacterized protein</fullName>
    </submittedName>
</protein>
<dbReference type="OrthoDB" id="3239511at2759"/>
<dbReference type="AlphaFoldDB" id="A0A9P7JM59"/>
<sequence>QHGPLKQMYLRQTNHKDIANQLIAQLDEQHLRKLKDTDDNDPDDINDPEDTENIGTSFQGHIYLGSPQHPMSFADVEQANSSLCTFDQFCKKFLIFINEFLPAHNIPLPDGMTWLRPAAQDKLQEYRYLKVHYESIVDWKLATDYLHCSPSFHGHERHDCALIHTHNKNGNTKNIFAQILFMFKYTDLRFTRLHAWPAASSEFLSIHSIICGALLIPDYANPHRDFFLVDVVDSDMFLRSQKNVLI</sequence>
<reference evidence="1" key="1">
    <citation type="journal article" date="2020" name="New Phytol.">
        <title>Comparative genomics reveals dynamic genome evolution in host specialist ectomycorrhizal fungi.</title>
        <authorList>
            <person name="Lofgren L.A."/>
            <person name="Nguyen N.H."/>
            <person name="Vilgalys R."/>
            <person name="Ruytinx J."/>
            <person name="Liao H.L."/>
            <person name="Branco S."/>
            <person name="Kuo A."/>
            <person name="LaButti K."/>
            <person name="Lipzen A."/>
            <person name="Andreopoulos W."/>
            <person name="Pangilinan J."/>
            <person name="Riley R."/>
            <person name="Hundley H."/>
            <person name="Na H."/>
            <person name="Barry K."/>
            <person name="Grigoriev I.V."/>
            <person name="Stajich J.E."/>
            <person name="Kennedy P.G."/>
        </authorList>
    </citation>
    <scope>NUCLEOTIDE SEQUENCE</scope>
    <source>
        <strain evidence="1">FC423</strain>
    </source>
</reference>
<dbReference type="GeneID" id="64694263"/>
<name>A0A9P7JM59_9AGAM</name>
<evidence type="ECO:0000313" key="1">
    <source>
        <dbReference type="EMBL" id="KAG2088692.1"/>
    </source>
</evidence>
<keyword evidence="2" id="KW-1185">Reference proteome</keyword>